<sequence length="111" mass="12594">MPPSPTSAFLSLQPLEPVLVFQSSQEAALFQSRCTQGRILPNQRHSYVFLPMPEGLMRVRTSRNGDVGFDFERHSQASAFNSSLKGIGRIFPNTRDRPIWDRSVYLGKQLK</sequence>
<dbReference type="OrthoDB" id="3856336at2759"/>
<dbReference type="Proteomes" id="UP000799770">
    <property type="component" value="Unassembled WGS sequence"/>
</dbReference>
<proteinExistence type="predicted"/>
<gene>
    <name evidence="1" type="ORF">BDV96DRAFT_100221</name>
</gene>
<evidence type="ECO:0000313" key="1">
    <source>
        <dbReference type="EMBL" id="KAF2114518.1"/>
    </source>
</evidence>
<keyword evidence="2" id="KW-1185">Reference proteome</keyword>
<accession>A0A6A5Z810</accession>
<evidence type="ECO:0000313" key="2">
    <source>
        <dbReference type="Proteomes" id="UP000799770"/>
    </source>
</evidence>
<name>A0A6A5Z810_9PLEO</name>
<dbReference type="EMBL" id="ML977325">
    <property type="protein sequence ID" value="KAF2114518.1"/>
    <property type="molecule type" value="Genomic_DNA"/>
</dbReference>
<protein>
    <submittedName>
        <fullName evidence="1">Uncharacterized protein</fullName>
    </submittedName>
</protein>
<dbReference type="AlphaFoldDB" id="A0A6A5Z810"/>
<organism evidence="1 2">
    <name type="scientific">Lophiotrema nucula</name>
    <dbReference type="NCBI Taxonomy" id="690887"/>
    <lineage>
        <taxon>Eukaryota</taxon>
        <taxon>Fungi</taxon>
        <taxon>Dikarya</taxon>
        <taxon>Ascomycota</taxon>
        <taxon>Pezizomycotina</taxon>
        <taxon>Dothideomycetes</taxon>
        <taxon>Pleosporomycetidae</taxon>
        <taxon>Pleosporales</taxon>
        <taxon>Lophiotremataceae</taxon>
        <taxon>Lophiotrema</taxon>
    </lineage>
</organism>
<reference evidence="1" key="1">
    <citation type="journal article" date="2020" name="Stud. Mycol.">
        <title>101 Dothideomycetes genomes: a test case for predicting lifestyles and emergence of pathogens.</title>
        <authorList>
            <person name="Haridas S."/>
            <person name="Albert R."/>
            <person name="Binder M."/>
            <person name="Bloem J."/>
            <person name="Labutti K."/>
            <person name="Salamov A."/>
            <person name="Andreopoulos B."/>
            <person name="Baker S."/>
            <person name="Barry K."/>
            <person name="Bills G."/>
            <person name="Bluhm B."/>
            <person name="Cannon C."/>
            <person name="Castanera R."/>
            <person name="Culley D."/>
            <person name="Daum C."/>
            <person name="Ezra D."/>
            <person name="Gonzalez J."/>
            <person name="Henrissat B."/>
            <person name="Kuo A."/>
            <person name="Liang C."/>
            <person name="Lipzen A."/>
            <person name="Lutzoni F."/>
            <person name="Magnuson J."/>
            <person name="Mondo S."/>
            <person name="Nolan M."/>
            <person name="Ohm R."/>
            <person name="Pangilinan J."/>
            <person name="Park H.-J."/>
            <person name="Ramirez L."/>
            <person name="Alfaro M."/>
            <person name="Sun H."/>
            <person name="Tritt A."/>
            <person name="Yoshinaga Y."/>
            <person name="Zwiers L.-H."/>
            <person name="Turgeon B."/>
            <person name="Goodwin S."/>
            <person name="Spatafora J."/>
            <person name="Crous P."/>
            <person name="Grigoriev I."/>
        </authorList>
    </citation>
    <scope>NUCLEOTIDE SEQUENCE</scope>
    <source>
        <strain evidence="1">CBS 627.86</strain>
    </source>
</reference>